<geneLocation type="chloroplast" evidence="1"/>
<dbReference type="Pfam" id="PF02392">
    <property type="entry name" value="Ycf4"/>
    <property type="match status" value="1"/>
</dbReference>
<dbReference type="GO" id="GO:0009535">
    <property type="term" value="C:chloroplast thylakoid membrane"/>
    <property type="evidence" value="ECO:0007669"/>
    <property type="project" value="UniProtKB-SubCell"/>
</dbReference>
<dbReference type="EMBL" id="JBBJCI010000100">
    <property type="protein sequence ID" value="KAK7248434.1"/>
    <property type="molecule type" value="Genomic_DNA"/>
</dbReference>
<dbReference type="HAMAP" id="MF_00437">
    <property type="entry name" value="Ycf4"/>
    <property type="match status" value="1"/>
</dbReference>
<reference evidence="1 2" key="1">
    <citation type="submission" date="2024-03" db="EMBL/GenBank/DDBJ databases">
        <title>Aureococcus anophagefferens CCMP1851 and Kratosvirus quantuckense: Draft genome of a second virus-susceptible host strain in the model system.</title>
        <authorList>
            <person name="Chase E."/>
            <person name="Truchon A.R."/>
            <person name="Schepens W."/>
            <person name="Wilhelm S.W."/>
        </authorList>
    </citation>
    <scope>NUCLEOTIDE SEQUENCE [LARGE SCALE GENOMIC DNA]</scope>
    <source>
        <strain evidence="1 2">CCMP1851</strain>
    </source>
</reference>
<gene>
    <name evidence="1" type="ORF">SO694_cp00115</name>
</gene>
<dbReference type="GO" id="GO:0015979">
    <property type="term" value="P:photosynthesis"/>
    <property type="evidence" value="ECO:0007669"/>
    <property type="project" value="UniProtKB-UniRule"/>
</dbReference>
<dbReference type="Proteomes" id="UP001363151">
    <property type="component" value="Unassembled WGS sequence"/>
</dbReference>
<dbReference type="NCBIfam" id="NF002712">
    <property type="entry name" value="PRK02542.1"/>
    <property type="match status" value="1"/>
</dbReference>
<evidence type="ECO:0000313" key="2">
    <source>
        <dbReference type="Proteomes" id="UP001363151"/>
    </source>
</evidence>
<comment type="caution">
    <text evidence="1">The sequence shown here is derived from an EMBL/GenBank/DDBJ whole genome shotgun (WGS) entry which is preliminary data.</text>
</comment>
<protein>
    <submittedName>
        <fullName evidence="1">Photosystem I assembly protein Ycf4</fullName>
    </submittedName>
</protein>
<accession>A0ABR1G5Q7</accession>
<evidence type="ECO:0000313" key="1">
    <source>
        <dbReference type="EMBL" id="KAK7248434.1"/>
    </source>
</evidence>
<proteinExistence type="inferred from homology"/>
<keyword evidence="1" id="KW-0150">Chloroplast</keyword>
<dbReference type="InterPro" id="IPR003359">
    <property type="entry name" value="PSI_Ycf4_assembly"/>
</dbReference>
<name>A0ABR1G5Q7_AURAN</name>
<keyword evidence="2" id="KW-1185">Reference proteome</keyword>
<sequence length="182" mass="20456">METDLIKREDIIGSRRIENYVWIVLLTIGGVGFLLASCSSYFKVNLLPFANPVELDFIPQGILMLVYGSGAVLVSIYLILIIVWDVGGGYNEFDLSSSTIRLVRRGFPGNNRNILLSYPINEIKSIEVEIKEGINPKRAIYLVTIDKRRIPLTGVGEPMPLFTLEEKATTLAKFLNIPYNYV</sequence>
<dbReference type="KEGG" id="aaf:AuanCp001"/>
<dbReference type="GO" id="GO:0009522">
    <property type="term" value="C:photosystem I"/>
    <property type="evidence" value="ECO:0007669"/>
    <property type="project" value="InterPro"/>
</dbReference>
<keyword evidence="1" id="KW-0934">Plastid</keyword>
<organism evidence="1 2">
    <name type="scientific">Aureococcus anophagefferens</name>
    <name type="common">Harmful bloom alga</name>
    <dbReference type="NCBI Taxonomy" id="44056"/>
    <lineage>
        <taxon>Eukaryota</taxon>
        <taxon>Sar</taxon>
        <taxon>Stramenopiles</taxon>
        <taxon>Ochrophyta</taxon>
        <taxon>Pelagophyceae</taxon>
        <taxon>Pelagomonadales</taxon>
        <taxon>Pelagomonadaceae</taxon>
        <taxon>Aureococcus</taxon>
    </lineage>
</organism>